<keyword evidence="2" id="KW-1185">Reference proteome</keyword>
<dbReference type="AlphaFoldDB" id="A0A5M6CVD0"/>
<name>A0A5M6CVD0_9BACT</name>
<protein>
    <submittedName>
        <fullName evidence="1">Exo-alpha-sialidase</fullName>
    </submittedName>
</protein>
<evidence type="ECO:0000313" key="2">
    <source>
        <dbReference type="Proteomes" id="UP000324479"/>
    </source>
</evidence>
<comment type="caution">
    <text evidence="1">The sequence shown here is derived from an EMBL/GenBank/DDBJ whole genome shotgun (WGS) entry which is preliminary data.</text>
</comment>
<evidence type="ECO:0000313" key="1">
    <source>
        <dbReference type="EMBL" id="KAA5537942.1"/>
    </source>
</evidence>
<gene>
    <name evidence="1" type="ORF">FYK55_28070</name>
</gene>
<accession>A0A5M6CVD0</accession>
<proteinExistence type="predicted"/>
<sequence length="369" mass="41050">MIDSHMESKLRELCRLLIDQEIARIVVEPYDRSRGHWFGGGNLVAGPKGELYLVGRYRNQGDSRTGVARGTRGLELAVFRSDDQGRSFRKVLALSKQDLSLPAMSVLSIEGTALRWNGDRFQLFVSTEKDGVGYPRPFQSYLKSGTGVWSIDCLEAESVESLASATVSPCLASDDPEHIHVKDPFLFESDRGLMLLFCSHPFNWTCSNTGFAHCGSAGDPGRPTYGFFPRGNVWDVAIARGTCVVNVPKLGVFAESDLQLMFYDGGECVRDHEQHAQSVERPRGHSCEEIGGAAWFADQQWDRPHRLSRYEPLFVSPYGTGCSRYVDVLDRPEGMYATWQQAQQDGSQPLVMNFVSREAIESVLAPSLP</sequence>
<dbReference type="Proteomes" id="UP000324479">
    <property type="component" value="Unassembled WGS sequence"/>
</dbReference>
<reference evidence="1 2" key="1">
    <citation type="submission" date="2019-08" db="EMBL/GenBank/DDBJ databases">
        <authorList>
            <person name="Dhanesh K."/>
            <person name="Kumar G."/>
            <person name="Sasikala C."/>
            <person name="Venkata Ramana C."/>
        </authorList>
    </citation>
    <scope>NUCLEOTIDE SEQUENCE [LARGE SCALE GENOMIC DNA]</scope>
    <source>
        <strain evidence="1 2">JC645</strain>
    </source>
</reference>
<dbReference type="EMBL" id="VWOX01000037">
    <property type="protein sequence ID" value="KAA5537942.1"/>
    <property type="molecule type" value="Genomic_DNA"/>
</dbReference>
<organism evidence="1 2">
    <name type="scientific">Roseiconus nitratireducens</name>
    <dbReference type="NCBI Taxonomy" id="2605748"/>
    <lineage>
        <taxon>Bacteria</taxon>
        <taxon>Pseudomonadati</taxon>
        <taxon>Planctomycetota</taxon>
        <taxon>Planctomycetia</taxon>
        <taxon>Pirellulales</taxon>
        <taxon>Pirellulaceae</taxon>
        <taxon>Roseiconus</taxon>
    </lineage>
</organism>